<evidence type="ECO:0000259" key="4">
    <source>
        <dbReference type="PROSITE" id="PS50965"/>
    </source>
</evidence>
<feature type="domain" description="NERD" evidence="4">
    <location>
        <begin position="12"/>
        <end position="126"/>
    </location>
</feature>
<gene>
    <name evidence="5" type="ORF">HDA32_001126</name>
</gene>
<dbReference type="GO" id="GO:0005524">
    <property type="term" value="F:ATP binding"/>
    <property type="evidence" value="ECO:0007669"/>
    <property type="project" value="UniProtKB-UniRule"/>
</dbReference>
<keyword evidence="1" id="KW-0067">ATP-binding</keyword>
<dbReference type="Proteomes" id="UP000589036">
    <property type="component" value="Unassembled WGS sequence"/>
</dbReference>
<sequence>MADRWWGQRSEYVWEQEALEHVKAQMPDRDPYRAWQCFSFTANTGQIRECDLFVVTPVGAFLVEIKSHPGRATNLGGTWVFQGERRRTIDNPLHLVNQKAKELKSQLEWAARKLKIHDYSSPFFQAAVFLSAPDLRCAFDDNQKQHVYGRDGLEKQTGLDGIWNGLLNRPTGRSRPDPVFFRNVARLLQAIGAQPNDRDLEFGSYVLDRRAFDSGPTWTDYLGEHTMLKSKQSRTRIYHHGEAGSDAAKESIKRAADREFRSLDGIAHEGIVKAEHYGVIDGRGPAIVFAHRKNWQRLDHYMQENGEDLDAFTRVEMVRQLAEAVNHAHRNRLFHRALAARSVWVELDGRYPRLRIADWQVAARQGTAFSSGGHTTRQGDTRHLEDAMGARVLADHVEAAAQAYLAPEFPAFNGDPRALDMFGLGALTYLIFSGRAPGRDRYEVSEQIREHGELTPAAVSDDVTPVMDTLVREATRRAPGERTRSPRDFLRRIDEVEEYLTRPDAVTDPLTAVKGQEVIDGWTVKSVLGKGATSRALLVERDGAERVFKIAIDKTAASKLAHEAEQLKILRNHRIVAMIGDDLLTIGEHTALQLELAGEFTLAEYLHLAGSLGIEELHRFGVHLFEVVDYLEDRQVFHRDIKPANLGVRERRKKGRELVLFDFSLAGARVEDAKAGTTGYLDPFLDLDEPKRSYDAAAERYALAVTLHEMASGELPVWHEDGVDPSFLPADVELPRLREEGFPDQLRKPLTAFFRRALHRRPERRFDSLDEMRAAWERAFQAPAERPVTTPDSLAAGPLDDEATRRRNAETATAETPLYLAGLSPRALDAATRVLRCETVGDLLAKATADLRRVRGVTLHTRNELVAQVNQWRKRLDKAEPVASVTAKLPAGGDEEAKRQAKEQASLDKIIRQFIPKTTEENKAWVRVTRELLGLPEDAPAAPVWPTQKEVAQRLRLNQVYVSQQLTRARRQWQKSNLRAAVRADVITILERHGRLREVRQIAEELLSMRGSALEDAQARQAHALAAVRVVAEYEERVEEPAFVLRRSRSNSSVLVAQVIDDDPSVPVEADMLDYAVALGKAADRLVKFDDDTPLPSPSDVRAALRAVPCEEGMTPLSDVDLVLLAAAASEHARATARLELYPETLNFARALDLTQAVSYLGEPGITPQQIRDRVRARFPRLAMPDDFELEKLLKSRHPELSSHRVDGVVHWYLPAVVSYASTGTMTGLGGGPMAAPSEQQRAERRLDQAAAKGGYLAVKTWLQDAERAAARVSSRPDVAAIDVSAEFVSILTRMIDEFGGPPWSIVVGADRPGGPPEFGNMAAEACTKLGERIRAAATDRPVFLHGATPLARYPAGRKLLRALSQDARDNGTAPYGLWLLCPMRNPQRPAALDDEPAGTITEAEQLELPRGFGAEAVALAG</sequence>
<dbReference type="PROSITE" id="PS50011">
    <property type="entry name" value="PROTEIN_KINASE_DOM"/>
    <property type="match status" value="2"/>
</dbReference>
<dbReference type="SUPFAM" id="SSF56112">
    <property type="entry name" value="Protein kinase-like (PK-like)"/>
    <property type="match status" value="2"/>
</dbReference>
<keyword evidence="5" id="KW-0808">Transferase</keyword>
<organism evidence="5 6">
    <name type="scientific">Spinactinospora alkalitolerans</name>
    <dbReference type="NCBI Taxonomy" id="687207"/>
    <lineage>
        <taxon>Bacteria</taxon>
        <taxon>Bacillati</taxon>
        <taxon>Actinomycetota</taxon>
        <taxon>Actinomycetes</taxon>
        <taxon>Streptosporangiales</taxon>
        <taxon>Nocardiopsidaceae</taxon>
        <taxon>Spinactinospora</taxon>
    </lineage>
</organism>
<dbReference type="EMBL" id="JACCCC010000001">
    <property type="protein sequence ID" value="NYE46006.1"/>
    <property type="molecule type" value="Genomic_DNA"/>
</dbReference>
<feature type="domain" description="Protein kinase" evidence="3">
    <location>
        <begin position="522"/>
        <end position="780"/>
    </location>
</feature>
<name>A0A852TNS4_9ACTN</name>
<evidence type="ECO:0000313" key="5">
    <source>
        <dbReference type="EMBL" id="NYE46006.1"/>
    </source>
</evidence>
<dbReference type="InterPro" id="IPR001245">
    <property type="entry name" value="Ser-Thr/Tyr_kinase_cat_dom"/>
</dbReference>
<keyword evidence="1" id="KW-0547">Nucleotide-binding</keyword>
<dbReference type="PROSITE" id="PS50965">
    <property type="entry name" value="NERD"/>
    <property type="match status" value="1"/>
</dbReference>
<evidence type="ECO:0000259" key="3">
    <source>
        <dbReference type="PROSITE" id="PS50011"/>
    </source>
</evidence>
<keyword evidence="5" id="KW-0723">Serine/threonine-protein kinase</keyword>
<keyword evidence="5" id="KW-0418">Kinase</keyword>
<comment type="caution">
    <text evidence="5">The sequence shown here is derived from an EMBL/GenBank/DDBJ whole genome shotgun (WGS) entry which is preliminary data.</text>
</comment>
<dbReference type="Pfam" id="PF07714">
    <property type="entry name" value="PK_Tyr_Ser-Thr"/>
    <property type="match status" value="1"/>
</dbReference>
<dbReference type="PANTHER" id="PTHR44167:SF18">
    <property type="entry name" value="PROTEIN KINASE DOMAIN-CONTAINING PROTEIN"/>
    <property type="match status" value="1"/>
</dbReference>
<feature type="region of interest" description="Disordered" evidence="2">
    <location>
        <begin position="782"/>
        <end position="811"/>
    </location>
</feature>
<dbReference type="NCBIfam" id="NF033442">
    <property type="entry name" value="BREX_PglW"/>
    <property type="match status" value="1"/>
</dbReference>
<dbReference type="InterPro" id="IPR000719">
    <property type="entry name" value="Prot_kinase_dom"/>
</dbReference>
<evidence type="ECO:0000313" key="6">
    <source>
        <dbReference type="Proteomes" id="UP000589036"/>
    </source>
</evidence>
<keyword evidence="6" id="KW-1185">Reference proteome</keyword>
<dbReference type="InterPro" id="IPR011528">
    <property type="entry name" value="NERD"/>
</dbReference>
<dbReference type="PROSITE" id="PS00107">
    <property type="entry name" value="PROTEIN_KINASE_ATP"/>
    <property type="match status" value="1"/>
</dbReference>
<dbReference type="InterPro" id="IPR049832">
    <property type="entry name" value="BREX_PglW"/>
</dbReference>
<dbReference type="InterPro" id="IPR017441">
    <property type="entry name" value="Protein_kinase_ATP_BS"/>
</dbReference>
<proteinExistence type="predicted"/>
<dbReference type="SMART" id="SM00220">
    <property type="entry name" value="S_TKc"/>
    <property type="match status" value="1"/>
</dbReference>
<evidence type="ECO:0000256" key="1">
    <source>
        <dbReference type="PROSITE-ProRule" id="PRU10141"/>
    </source>
</evidence>
<accession>A0A852TNS4</accession>
<dbReference type="PANTHER" id="PTHR44167">
    <property type="entry name" value="OVARIAN-SPECIFIC SERINE/THREONINE-PROTEIN KINASE LOK-RELATED"/>
    <property type="match status" value="1"/>
</dbReference>
<dbReference type="Gene3D" id="1.10.510.10">
    <property type="entry name" value="Transferase(Phosphotransferase) domain 1"/>
    <property type="match status" value="2"/>
</dbReference>
<evidence type="ECO:0000256" key="2">
    <source>
        <dbReference type="SAM" id="MobiDB-lite"/>
    </source>
</evidence>
<dbReference type="Pfam" id="PF08378">
    <property type="entry name" value="NERD"/>
    <property type="match status" value="1"/>
</dbReference>
<dbReference type="GO" id="GO:0004674">
    <property type="term" value="F:protein serine/threonine kinase activity"/>
    <property type="evidence" value="ECO:0007669"/>
    <property type="project" value="UniProtKB-KW"/>
</dbReference>
<dbReference type="RefSeq" id="WP_179642172.1">
    <property type="nucleotide sequence ID" value="NZ_BAAAYY010000024.1"/>
</dbReference>
<reference evidence="5 6" key="1">
    <citation type="submission" date="2020-07" db="EMBL/GenBank/DDBJ databases">
        <title>Sequencing the genomes of 1000 actinobacteria strains.</title>
        <authorList>
            <person name="Klenk H.-P."/>
        </authorList>
    </citation>
    <scope>NUCLEOTIDE SEQUENCE [LARGE SCALE GENOMIC DNA]</scope>
    <source>
        <strain evidence="5 6">CXB654</strain>
    </source>
</reference>
<feature type="domain" description="Protein kinase" evidence="3">
    <location>
        <begin position="206"/>
        <end position="500"/>
    </location>
</feature>
<feature type="binding site" evidence="1">
    <location>
        <position position="549"/>
    </location>
    <ligand>
        <name>ATP</name>
        <dbReference type="ChEBI" id="CHEBI:30616"/>
    </ligand>
</feature>
<protein>
    <submittedName>
        <fullName evidence="5">Serine/threonine protein kinase</fullName>
    </submittedName>
</protein>
<dbReference type="GO" id="GO:0005737">
    <property type="term" value="C:cytoplasm"/>
    <property type="evidence" value="ECO:0007669"/>
    <property type="project" value="TreeGrafter"/>
</dbReference>
<dbReference type="Pfam" id="PF00069">
    <property type="entry name" value="Pkinase"/>
    <property type="match status" value="1"/>
</dbReference>
<dbReference type="InterPro" id="IPR011009">
    <property type="entry name" value="Kinase-like_dom_sf"/>
</dbReference>